<dbReference type="RefSeq" id="WP_307231006.1">
    <property type="nucleotide sequence ID" value="NZ_JAUSTT010000020.1"/>
</dbReference>
<evidence type="ECO:0000256" key="1">
    <source>
        <dbReference type="ARBA" id="ARBA00004651"/>
    </source>
</evidence>
<dbReference type="Pfam" id="PF02588">
    <property type="entry name" value="YitT_membrane"/>
    <property type="match status" value="1"/>
</dbReference>
<feature type="transmembrane region" description="Helical" evidence="6">
    <location>
        <begin position="142"/>
        <end position="165"/>
    </location>
</feature>
<evidence type="ECO:0000313" key="8">
    <source>
        <dbReference type="EMBL" id="MDQ0177207.1"/>
    </source>
</evidence>
<reference evidence="8 9" key="1">
    <citation type="submission" date="2023-07" db="EMBL/GenBank/DDBJ databases">
        <title>Genomic Encyclopedia of Type Strains, Phase IV (KMG-IV): sequencing the most valuable type-strain genomes for metagenomic binning, comparative biology and taxonomic classification.</title>
        <authorList>
            <person name="Goeker M."/>
        </authorList>
    </citation>
    <scope>NUCLEOTIDE SEQUENCE [LARGE SCALE GENOMIC DNA]</scope>
    <source>
        <strain evidence="8 9">DSM 23837</strain>
    </source>
</reference>
<protein>
    <submittedName>
        <fullName evidence="8">Uncharacterized membrane-anchored protein YitT (DUF2179 family)</fullName>
    </submittedName>
</protein>
<evidence type="ECO:0000256" key="5">
    <source>
        <dbReference type="ARBA" id="ARBA00023136"/>
    </source>
</evidence>
<keyword evidence="5 6" id="KW-0472">Membrane</keyword>
<evidence type="ECO:0000256" key="3">
    <source>
        <dbReference type="ARBA" id="ARBA00022692"/>
    </source>
</evidence>
<dbReference type="Gene3D" id="3.30.70.120">
    <property type="match status" value="1"/>
</dbReference>
<evidence type="ECO:0000256" key="2">
    <source>
        <dbReference type="ARBA" id="ARBA00022475"/>
    </source>
</evidence>
<keyword evidence="4 6" id="KW-1133">Transmembrane helix</keyword>
<evidence type="ECO:0000256" key="6">
    <source>
        <dbReference type="SAM" id="Phobius"/>
    </source>
</evidence>
<proteinExistence type="predicted"/>
<comment type="subcellular location">
    <subcellularLocation>
        <location evidence="1">Cell membrane</location>
        <topology evidence="1">Multi-pass membrane protein</topology>
    </subcellularLocation>
</comment>
<dbReference type="Pfam" id="PF10035">
    <property type="entry name" value="DUF2179"/>
    <property type="match status" value="1"/>
</dbReference>
<keyword evidence="9" id="KW-1185">Reference proteome</keyword>
<name>A0ABT9WVG9_9BACI</name>
<gene>
    <name evidence="8" type="ORF">J2S08_003086</name>
</gene>
<dbReference type="InterPro" id="IPR015867">
    <property type="entry name" value="N-reg_PII/ATP_PRibTrfase_C"/>
</dbReference>
<comment type="caution">
    <text evidence="8">The sequence shown here is derived from an EMBL/GenBank/DDBJ whole genome shotgun (WGS) entry which is preliminary data.</text>
</comment>
<dbReference type="PANTHER" id="PTHR33545:SF4">
    <property type="entry name" value="UPF0750 MEMBRANE PROTEIN YXKD"/>
    <property type="match status" value="1"/>
</dbReference>
<dbReference type="CDD" id="cd16380">
    <property type="entry name" value="YitT_C"/>
    <property type="match status" value="1"/>
</dbReference>
<dbReference type="PANTHER" id="PTHR33545">
    <property type="entry name" value="UPF0750 MEMBRANE PROTEIN YITT-RELATED"/>
    <property type="match status" value="1"/>
</dbReference>
<dbReference type="InterPro" id="IPR019264">
    <property type="entry name" value="DUF2179"/>
</dbReference>
<evidence type="ECO:0000256" key="4">
    <source>
        <dbReference type="ARBA" id="ARBA00022989"/>
    </source>
</evidence>
<accession>A0ABT9WVG9</accession>
<dbReference type="InterPro" id="IPR051461">
    <property type="entry name" value="UPF0750_membrane"/>
</dbReference>
<feature type="domain" description="DUF2179" evidence="7">
    <location>
        <begin position="217"/>
        <end position="271"/>
    </location>
</feature>
<keyword evidence="3 6" id="KW-0812">Transmembrane</keyword>
<feature type="transmembrane region" description="Helical" evidence="6">
    <location>
        <begin position="42"/>
        <end position="67"/>
    </location>
</feature>
<feature type="transmembrane region" description="Helical" evidence="6">
    <location>
        <begin position="104"/>
        <end position="122"/>
    </location>
</feature>
<feature type="transmembrane region" description="Helical" evidence="6">
    <location>
        <begin position="74"/>
        <end position="92"/>
    </location>
</feature>
<evidence type="ECO:0000313" key="9">
    <source>
        <dbReference type="Proteomes" id="UP001223586"/>
    </source>
</evidence>
<keyword evidence="2" id="KW-1003">Cell membrane</keyword>
<evidence type="ECO:0000259" key="7">
    <source>
        <dbReference type="Pfam" id="PF10035"/>
    </source>
</evidence>
<feature type="transmembrane region" description="Helical" evidence="6">
    <location>
        <begin position="7"/>
        <end position="27"/>
    </location>
</feature>
<organism evidence="8 9">
    <name type="scientific">Bacillus chungangensis</name>
    <dbReference type="NCBI Taxonomy" id="587633"/>
    <lineage>
        <taxon>Bacteria</taxon>
        <taxon>Bacillati</taxon>
        <taxon>Bacillota</taxon>
        <taxon>Bacilli</taxon>
        <taxon>Bacillales</taxon>
        <taxon>Bacillaceae</taxon>
        <taxon>Bacillus</taxon>
    </lineage>
</organism>
<dbReference type="PIRSF" id="PIRSF006483">
    <property type="entry name" value="Membrane_protein_YitT"/>
    <property type="match status" value="1"/>
</dbReference>
<dbReference type="EMBL" id="JAUSTT010000020">
    <property type="protein sequence ID" value="MDQ0177207.1"/>
    <property type="molecule type" value="Genomic_DNA"/>
</dbReference>
<dbReference type="InterPro" id="IPR003740">
    <property type="entry name" value="YitT"/>
</dbReference>
<sequence>MKKTVRDIFLIIIGSFIFAIGIHYFAIPNRLSEGGIIGLTVIAYYLFGWSPGIVNFVLNGVLLIIGFKFFNKRTIVYTIVSIIASSFFLLMTENIGMDLSSDTLLAALFAGLFVGIGIGLIFRAGGTSGGSAILARLAHQYLGWSIGKGMLIIDIVVVVGSVFIIGQEKAMYTLIAVYVGAKTIDFMVEGIDEKVAVLIMSNAPDEVLKMITTHMSRGLTVLEGRGGYTGSNKEVLYLVINKQEIVQLKHIIHEIDEKAYVTIHSVHELIGKGYKASKTKIMKEG</sequence>
<dbReference type="Proteomes" id="UP001223586">
    <property type="component" value="Unassembled WGS sequence"/>
</dbReference>